<evidence type="ECO:0000313" key="2">
    <source>
        <dbReference type="Proteomes" id="UP001234178"/>
    </source>
</evidence>
<keyword evidence="2" id="KW-1185">Reference proteome</keyword>
<accession>A0ABQ9Z1U6</accession>
<organism evidence="1 2">
    <name type="scientific">Daphnia magna</name>
    <dbReference type="NCBI Taxonomy" id="35525"/>
    <lineage>
        <taxon>Eukaryota</taxon>
        <taxon>Metazoa</taxon>
        <taxon>Ecdysozoa</taxon>
        <taxon>Arthropoda</taxon>
        <taxon>Crustacea</taxon>
        <taxon>Branchiopoda</taxon>
        <taxon>Diplostraca</taxon>
        <taxon>Cladocera</taxon>
        <taxon>Anomopoda</taxon>
        <taxon>Daphniidae</taxon>
        <taxon>Daphnia</taxon>
    </lineage>
</organism>
<dbReference type="EMBL" id="JAOYFB010000002">
    <property type="protein sequence ID" value="KAK4006876.1"/>
    <property type="molecule type" value="Genomic_DNA"/>
</dbReference>
<reference evidence="1 2" key="1">
    <citation type="journal article" date="2023" name="Nucleic Acids Res.">
        <title>The hologenome of Daphnia magna reveals possible DNA methylation and microbiome-mediated evolution of the host genome.</title>
        <authorList>
            <person name="Chaturvedi A."/>
            <person name="Li X."/>
            <person name="Dhandapani V."/>
            <person name="Marshall H."/>
            <person name="Kissane S."/>
            <person name="Cuenca-Cambronero M."/>
            <person name="Asole G."/>
            <person name="Calvet F."/>
            <person name="Ruiz-Romero M."/>
            <person name="Marangio P."/>
            <person name="Guigo R."/>
            <person name="Rago D."/>
            <person name="Mirbahai L."/>
            <person name="Eastwood N."/>
            <person name="Colbourne J.K."/>
            <person name="Zhou J."/>
            <person name="Mallon E."/>
            <person name="Orsini L."/>
        </authorList>
    </citation>
    <scope>NUCLEOTIDE SEQUENCE [LARGE SCALE GENOMIC DNA]</scope>
    <source>
        <strain evidence="1">LRV0_1</strain>
    </source>
</reference>
<protein>
    <submittedName>
        <fullName evidence="1">Uncharacterized protein</fullName>
    </submittedName>
</protein>
<proteinExistence type="predicted"/>
<name>A0ABQ9Z1U6_9CRUS</name>
<evidence type="ECO:0000313" key="1">
    <source>
        <dbReference type="EMBL" id="KAK4006876.1"/>
    </source>
</evidence>
<dbReference type="Proteomes" id="UP001234178">
    <property type="component" value="Unassembled WGS sequence"/>
</dbReference>
<gene>
    <name evidence="1" type="ORF">OUZ56_012031</name>
</gene>
<sequence length="129" mass="14302">MVDSSEKVAVNMRSPSVSVMQMLLFCIRIVWSTMYSNSDLDGRGSSFERNAKYVRGIQTTLCPIGVAVKLSPVGPTCMLLLPHFLSLTIRQHSTGNPTQNDPVIFFVLFRCLHVHPFQVAAGFCLVINV</sequence>
<comment type="caution">
    <text evidence="1">The sequence shown here is derived from an EMBL/GenBank/DDBJ whole genome shotgun (WGS) entry which is preliminary data.</text>
</comment>